<dbReference type="GO" id="GO:0046872">
    <property type="term" value="F:metal ion binding"/>
    <property type="evidence" value="ECO:0007669"/>
    <property type="project" value="UniProtKB-KW"/>
</dbReference>
<dbReference type="PANTHER" id="PTHR46187:SF1">
    <property type="entry name" value="ALKALINE PHYTOCERAMIDASE"/>
    <property type="match status" value="1"/>
</dbReference>
<comment type="subcellular location">
    <subcellularLocation>
        <location evidence="1">Membrane</location>
        <topology evidence="1">Multi-pass membrane protein</topology>
    </subcellularLocation>
</comment>
<evidence type="ECO:0000313" key="9">
    <source>
        <dbReference type="EMBL" id="PSN64406.1"/>
    </source>
</evidence>
<feature type="transmembrane region" description="Helical" evidence="8">
    <location>
        <begin position="16"/>
        <end position="35"/>
    </location>
</feature>
<gene>
    <name evidence="9" type="ORF">BS50DRAFT_575855</name>
</gene>
<evidence type="ECO:0000256" key="5">
    <source>
        <dbReference type="ARBA" id="ARBA00022989"/>
    </source>
</evidence>
<keyword evidence="4" id="KW-0378">Hydrolase</keyword>
<keyword evidence="7" id="KW-0479">Metal-binding</keyword>
<dbReference type="GO" id="GO:0016811">
    <property type="term" value="F:hydrolase activity, acting on carbon-nitrogen (but not peptide) bonds, in linear amides"/>
    <property type="evidence" value="ECO:0007669"/>
    <property type="project" value="InterPro"/>
</dbReference>
<dbReference type="GO" id="GO:0046513">
    <property type="term" value="P:ceramide biosynthetic process"/>
    <property type="evidence" value="ECO:0007669"/>
    <property type="project" value="TreeGrafter"/>
</dbReference>
<keyword evidence="6 8" id="KW-0472">Membrane</keyword>
<feature type="binding site" evidence="7">
    <location>
        <position position="179"/>
    </location>
    <ligand>
        <name>Zn(2+)</name>
        <dbReference type="ChEBI" id="CHEBI:29105"/>
        <note>catalytic</note>
    </ligand>
</feature>
<dbReference type="GO" id="GO:0005789">
    <property type="term" value="C:endoplasmic reticulum membrane"/>
    <property type="evidence" value="ECO:0007669"/>
    <property type="project" value="TreeGrafter"/>
</dbReference>
<dbReference type="STRING" id="1448308.A0A2T2NGL9"/>
<feature type="binding site" evidence="7">
    <location>
        <position position="32"/>
    </location>
    <ligand>
        <name>Zn(2+)</name>
        <dbReference type="ChEBI" id="CHEBI:29105"/>
        <note>catalytic</note>
    </ligand>
</feature>
<organism evidence="9 10">
    <name type="scientific">Corynespora cassiicola Philippines</name>
    <dbReference type="NCBI Taxonomy" id="1448308"/>
    <lineage>
        <taxon>Eukaryota</taxon>
        <taxon>Fungi</taxon>
        <taxon>Dikarya</taxon>
        <taxon>Ascomycota</taxon>
        <taxon>Pezizomycotina</taxon>
        <taxon>Dothideomycetes</taxon>
        <taxon>Pleosporomycetidae</taxon>
        <taxon>Pleosporales</taxon>
        <taxon>Corynesporascaceae</taxon>
        <taxon>Corynespora</taxon>
    </lineage>
</organism>
<keyword evidence="10" id="KW-1185">Reference proteome</keyword>
<dbReference type="InterPro" id="IPR008901">
    <property type="entry name" value="ACER"/>
</dbReference>
<proteinExistence type="inferred from homology"/>
<dbReference type="Pfam" id="PF05875">
    <property type="entry name" value="Ceramidase"/>
    <property type="match status" value="1"/>
</dbReference>
<evidence type="ECO:0000256" key="8">
    <source>
        <dbReference type="SAM" id="Phobius"/>
    </source>
</evidence>
<dbReference type="PANTHER" id="PTHR46187">
    <property type="entry name" value="ALKALINE CERAMIDASE 3"/>
    <property type="match status" value="1"/>
</dbReference>
<comment type="cofactor">
    <cofactor evidence="7">
        <name>Zn(2+)</name>
        <dbReference type="ChEBI" id="CHEBI:29105"/>
    </cofactor>
</comment>
<keyword evidence="3 8" id="KW-0812">Transmembrane</keyword>
<accession>A0A2T2NGL9</accession>
<evidence type="ECO:0000256" key="3">
    <source>
        <dbReference type="ARBA" id="ARBA00022692"/>
    </source>
</evidence>
<dbReference type="GO" id="GO:0046514">
    <property type="term" value="P:ceramide catabolic process"/>
    <property type="evidence" value="ECO:0007669"/>
    <property type="project" value="TreeGrafter"/>
</dbReference>
<feature type="binding site" evidence="7">
    <location>
        <position position="175"/>
    </location>
    <ligand>
        <name>Zn(2+)</name>
        <dbReference type="ChEBI" id="CHEBI:29105"/>
        <note>catalytic</note>
    </ligand>
</feature>
<keyword evidence="7" id="KW-0862">Zinc</keyword>
<feature type="transmembrane region" description="Helical" evidence="8">
    <location>
        <begin position="129"/>
        <end position="147"/>
    </location>
</feature>
<dbReference type="EMBL" id="KZ678138">
    <property type="protein sequence ID" value="PSN64406.1"/>
    <property type="molecule type" value="Genomic_DNA"/>
</dbReference>
<keyword evidence="5 8" id="KW-1133">Transmembrane helix</keyword>
<dbReference type="AlphaFoldDB" id="A0A2T2NGL9"/>
<sequence>MHAPQIPSSPARRADFMSISLLILGISSFLFHASLRQTLQFADELSMLGLAWSLLQGTLTMRTSAPTSTYISIGLAIVFPLFAAFYVWTGKIIYHAVAFALAVLLIVLRSLYLFYWLEPPFPKAKRESWRARGWVALSILLAGYLVWNVDLEFCKEIREIRERIGVPWAWGLELHGWWHVLTAVATSILMDIVREMREVVGGEKVE</sequence>
<name>A0A2T2NGL9_CORCC</name>
<evidence type="ECO:0000256" key="6">
    <source>
        <dbReference type="ARBA" id="ARBA00023136"/>
    </source>
</evidence>
<evidence type="ECO:0000256" key="2">
    <source>
        <dbReference type="ARBA" id="ARBA00009780"/>
    </source>
</evidence>
<evidence type="ECO:0000313" key="10">
    <source>
        <dbReference type="Proteomes" id="UP000240883"/>
    </source>
</evidence>
<dbReference type="Proteomes" id="UP000240883">
    <property type="component" value="Unassembled WGS sequence"/>
</dbReference>
<feature type="transmembrane region" description="Helical" evidence="8">
    <location>
        <begin position="94"/>
        <end position="117"/>
    </location>
</feature>
<protein>
    <submittedName>
        <fullName evidence="9">Putative alkaline dihydroceramidase Ydc1</fullName>
    </submittedName>
</protein>
<evidence type="ECO:0000256" key="1">
    <source>
        <dbReference type="ARBA" id="ARBA00004141"/>
    </source>
</evidence>
<comment type="similarity">
    <text evidence="2">Belongs to the alkaline ceramidase family.</text>
</comment>
<dbReference type="OrthoDB" id="187171at2759"/>
<evidence type="ECO:0000256" key="7">
    <source>
        <dbReference type="PIRSR" id="PIRSR608901-2"/>
    </source>
</evidence>
<feature type="transmembrane region" description="Helical" evidence="8">
    <location>
        <begin position="69"/>
        <end position="88"/>
    </location>
</feature>
<reference evidence="9 10" key="1">
    <citation type="journal article" date="2018" name="Front. Microbiol.">
        <title>Genome-Wide Analysis of Corynespora cassiicola Leaf Fall Disease Putative Effectors.</title>
        <authorList>
            <person name="Lopez D."/>
            <person name="Ribeiro S."/>
            <person name="Label P."/>
            <person name="Fumanal B."/>
            <person name="Venisse J.S."/>
            <person name="Kohler A."/>
            <person name="de Oliveira R.R."/>
            <person name="Labutti K."/>
            <person name="Lipzen A."/>
            <person name="Lail K."/>
            <person name="Bauer D."/>
            <person name="Ohm R.A."/>
            <person name="Barry K.W."/>
            <person name="Spatafora J."/>
            <person name="Grigoriev I.V."/>
            <person name="Martin F.M."/>
            <person name="Pujade-Renaud V."/>
        </authorList>
    </citation>
    <scope>NUCLEOTIDE SEQUENCE [LARGE SCALE GENOMIC DNA]</scope>
    <source>
        <strain evidence="9 10">Philippines</strain>
    </source>
</reference>
<evidence type="ECO:0000256" key="4">
    <source>
        <dbReference type="ARBA" id="ARBA00022801"/>
    </source>
</evidence>